<dbReference type="PANTHER" id="PTHR32322:SF18">
    <property type="entry name" value="S-ADENOSYLMETHIONINE_S-ADENOSYLHOMOCYSTEINE TRANSPORTER"/>
    <property type="match status" value="1"/>
</dbReference>
<evidence type="ECO:0000259" key="7">
    <source>
        <dbReference type="Pfam" id="PF00892"/>
    </source>
</evidence>
<feature type="transmembrane region" description="Helical" evidence="6">
    <location>
        <begin position="155"/>
        <end position="173"/>
    </location>
</feature>
<feature type="transmembrane region" description="Helical" evidence="6">
    <location>
        <begin position="248"/>
        <end position="265"/>
    </location>
</feature>
<name>A0A0N1MR40_9HELI</name>
<evidence type="ECO:0000313" key="10">
    <source>
        <dbReference type="Proteomes" id="UP000037800"/>
    </source>
</evidence>
<dbReference type="STRING" id="35818.HPU229336_09465"/>
<sequence length="301" mass="33267">MQKQIIFSILMVIAMIFWGSSWPSGKILIQYTSADIVAFWRFFFAFLASIPLILFLKISLRIDTKALKILAIAAVLNGVYSILFFIGLNYGSAGKGGVLVTVLIPIFTYLIAYRIYKKDSQRKMKGNEILGLALGICSGICLLNLGSVAELFGKFNTLFLLCALDWAILTLVCQRLRIHPLAINFYITLFTIILYLPLFLFHSNMLEVFSYDGRFWSMLFVAAVLSTAIGTSIYYVGISKLGATKASSFQLLVPATALGSSFVILGEIPSVLTIFGGILAIIATYLINLYKPKIKTSHSSD</sequence>
<evidence type="ECO:0000256" key="1">
    <source>
        <dbReference type="ARBA" id="ARBA00004651"/>
    </source>
</evidence>
<organism evidence="9 11">
    <name type="scientific">Helicobacter pullorum</name>
    <dbReference type="NCBI Taxonomy" id="35818"/>
    <lineage>
        <taxon>Bacteria</taxon>
        <taxon>Pseudomonadati</taxon>
        <taxon>Campylobacterota</taxon>
        <taxon>Epsilonproteobacteria</taxon>
        <taxon>Campylobacterales</taxon>
        <taxon>Helicobacteraceae</taxon>
        <taxon>Helicobacter</taxon>
    </lineage>
</organism>
<evidence type="ECO:0000256" key="5">
    <source>
        <dbReference type="ARBA" id="ARBA00023136"/>
    </source>
</evidence>
<dbReference type="EMBL" id="JNOC01000017">
    <property type="protein sequence ID" value="KPH56200.1"/>
    <property type="molecule type" value="Genomic_DNA"/>
</dbReference>
<keyword evidence="2" id="KW-1003">Cell membrane</keyword>
<comment type="caution">
    <text evidence="9">The sequence shown here is derived from an EMBL/GenBank/DDBJ whole genome shotgun (WGS) entry which is preliminary data.</text>
</comment>
<evidence type="ECO:0000313" key="11">
    <source>
        <dbReference type="Proteomes" id="UP000037997"/>
    </source>
</evidence>
<dbReference type="InterPro" id="IPR037185">
    <property type="entry name" value="EmrE-like"/>
</dbReference>
<evidence type="ECO:0000256" key="2">
    <source>
        <dbReference type="ARBA" id="ARBA00022475"/>
    </source>
</evidence>
<feature type="transmembrane region" description="Helical" evidence="6">
    <location>
        <begin position="215"/>
        <end position="236"/>
    </location>
</feature>
<dbReference type="RefSeq" id="WP_054197774.1">
    <property type="nucleotide sequence ID" value="NZ_FZMV01000005.1"/>
</dbReference>
<dbReference type="GO" id="GO:0005886">
    <property type="term" value="C:plasma membrane"/>
    <property type="evidence" value="ECO:0007669"/>
    <property type="project" value="UniProtKB-SubCell"/>
</dbReference>
<gene>
    <name evidence="9" type="ORF">HPU229334_03945</name>
    <name evidence="8" type="ORF">HPU229336_09465</name>
</gene>
<dbReference type="InterPro" id="IPR000620">
    <property type="entry name" value="EamA_dom"/>
</dbReference>
<feature type="transmembrane region" description="Helical" evidence="6">
    <location>
        <begin position="128"/>
        <end position="149"/>
    </location>
</feature>
<feature type="domain" description="EamA" evidence="7">
    <location>
        <begin position="9"/>
        <end position="138"/>
    </location>
</feature>
<dbReference type="EMBL" id="JNUR01000008">
    <property type="protein sequence ID" value="KPH50956.1"/>
    <property type="molecule type" value="Genomic_DNA"/>
</dbReference>
<feature type="transmembrane region" description="Helical" evidence="6">
    <location>
        <begin position="271"/>
        <end position="290"/>
    </location>
</feature>
<feature type="domain" description="EamA" evidence="7">
    <location>
        <begin position="158"/>
        <end position="288"/>
    </location>
</feature>
<dbReference type="PANTHER" id="PTHR32322">
    <property type="entry name" value="INNER MEMBRANE TRANSPORTER"/>
    <property type="match status" value="1"/>
</dbReference>
<comment type="subcellular location">
    <subcellularLocation>
        <location evidence="1">Cell membrane</location>
        <topology evidence="1">Multi-pass membrane protein</topology>
    </subcellularLocation>
</comment>
<feature type="transmembrane region" description="Helical" evidence="6">
    <location>
        <begin position="185"/>
        <end position="203"/>
    </location>
</feature>
<dbReference type="AlphaFoldDB" id="A0A0N1MR40"/>
<evidence type="ECO:0000313" key="8">
    <source>
        <dbReference type="EMBL" id="KPH50956.1"/>
    </source>
</evidence>
<dbReference type="SUPFAM" id="SSF103481">
    <property type="entry name" value="Multidrug resistance efflux transporter EmrE"/>
    <property type="match status" value="2"/>
</dbReference>
<feature type="transmembrane region" description="Helical" evidence="6">
    <location>
        <begin position="96"/>
        <end position="116"/>
    </location>
</feature>
<dbReference type="Pfam" id="PF00892">
    <property type="entry name" value="EamA"/>
    <property type="match status" value="2"/>
</dbReference>
<keyword evidence="3 6" id="KW-0812">Transmembrane</keyword>
<feature type="transmembrane region" description="Helical" evidence="6">
    <location>
        <begin position="69"/>
        <end position="90"/>
    </location>
</feature>
<dbReference type="Proteomes" id="UP000037800">
    <property type="component" value="Unassembled WGS sequence"/>
</dbReference>
<protein>
    <submittedName>
        <fullName evidence="9">Membrane protein</fullName>
    </submittedName>
</protein>
<reference evidence="10 11" key="1">
    <citation type="submission" date="2014-06" db="EMBL/GenBank/DDBJ databases">
        <title>Helicobacter pullorum isolates in fresh chicken meat - phenotypic and genotypic features.</title>
        <authorList>
            <person name="Borges V."/>
            <person name="Santos A."/>
            <person name="Correia C.B."/>
            <person name="Saraiva M."/>
            <person name="Menard A."/>
            <person name="Vieira L."/>
            <person name="Sampaio D.A."/>
            <person name="Gomes J.P."/>
            <person name="Oleastro M."/>
        </authorList>
    </citation>
    <scope>NUCLEOTIDE SEQUENCE [LARGE SCALE GENOMIC DNA]</scope>
    <source>
        <strain evidence="9 11">229334/12</strain>
        <strain evidence="8 10">229336/12</strain>
    </source>
</reference>
<feature type="transmembrane region" description="Helical" evidence="6">
    <location>
        <begin position="36"/>
        <end position="57"/>
    </location>
</feature>
<proteinExistence type="predicted"/>
<accession>A0A0N1MR40</accession>
<feature type="transmembrane region" description="Helical" evidence="6">
    <location>
        <begin position="5"/>
        <end position="24"/>
    </location>
</feature>
<evidence type="ECO:0000313" key="9">
    <source>
        <dbReference type="EMBL" id="KPH56200.1"/>
    </source>
</evidence>
<dbReference type="InterPro" id="IPR050638">
    <property type="entry name" value="AA-Vitamin_Transporters"/>
</dbReference>
<dbReference type="Proteomes" id="UP000037997">
    <property type="component" value="Unassembled WGS sequence"/>
</dbReference>
<evidence type="ECO:0000256" key="3">
    <source>
        <dbReference type="ARBA" id="ARBA00022692"/>
    </source>
</evidence>
<keyword evidence="4 6" id="KW-1133">Transmembrane helix</keyword>
<dbReference type="PATRIC" id="fig|35818.10.peg.1870"/>
<evidence type="ECO:0000256" key="6">
    <source>
        <dbReference type="SAM" id="Phobius"/>
    </source>
</evidence>
<keyword evidence="5 6" id="KW-0472">Membrane</keyword>
<evidence type="ECO:0000256" key="4">
    <source>
        <dbReference type="ARBA" id="ARBA00022989"/>
    </source>
</evidence>